<dbReference type="InterPro" id="IPR050563">
    <property type="entry name" value="4-hydroxybenzoyl-CoA_TE"/>
</dbReference>
<dbReference type="Pfam" id="PF13279">
    <property type="entry name" value="4HBT_2"/>
    <property type="match status" value="1"/>
</dbReference>
<dbReference type="EMBL" id="RJJR01000001">
    <property type="protein sequence ID" value="RNI40314.1"/>
    <property type="molecule type" value="Genomic_DNA"/>
</dbReference>
<accession>A0A3M9NRJ3</accession>
<dbReference type="Proteomes" id="UP000267223">
    <property type="component" value="Unassembled WGS sequence"/>
</dbReference>
<dbReference type="PANTHER" id="PTHR31793">
    <property type="entry name" value="4-HYDROXYBENZOYL-COA THIOESTERASE FAMILY MEMBER"/>
    <property type="match status" value="1"/>
</dbReference>
<comment type="caution">
    <text evidence="3">The sequence shown here is derived from an EMBL/GenBank/DDBJ whole genome shotgun (WGS) entry which is preliminary data.</text>
</comment>
<dbReference type="InterPro" id="IPR029069">
    <property type="entry name" value="HotDog_dom_sf"/>
</dbReference>
<name>A0A3M9NRJ3_9BACT</name>
<dbReference type="Gene3D" id="3.10.129.10">
    <property type="entry name" value="Hotdog Thioesterase"/>
    <property type="match status" value="1"/>
</dbReference>
<proteinExistence type="inferred from homology"/>
<evidence type="ECO:0000313" key="3">
    <source>
        <dbReference type="EMBL" id="RNI40314.1"/>
    </source>
</evidence>
<comment type="similarity">
    <text evidence="1">Belongs to the 4-hydroxybenzoyl-CoA thioesterase family.</text>
</comment>
<dbReference type="OrthoDB" id="333038at2"/>
<dbReference type="CDD" id="cd00586">
    <property type="entry name" value="4HBT"/>
    <property type="match status" value="1"/>
</dbReference>
<dbReference type="AlphaFoldDB" id="A0A3M9NRJ3"/>
<sequence length="143" mass="16296">MPRIRINLPEQRLDSFIIPVRITDLNYGNHVSNNAIVEIIHEARFKFFQEFGFTELNAGGIALIMSDLSVEFKNECFYGDLLEVELYAGEISRVGFELFYKIFSKRNGNIILIALAKTTMVGFDYEDKKVKALPALLKNILAS</sequence>
<keyword evidence="4" id="KW-1185">Reference proteome</keyword>
<dbReference type="GO" id="GO:0047617">
    <property type="term" value="F:fatty acyl-CoA hydrolase activity"/>
    <property type="evidence" value="ECO:0007669"/>
    <property type="project" value="TreeGrafter"/>
</dbReference>
<evidence type="ECO:0000256" key="2">
    <source>
        <dbReference type="ARBA" id="ARBA00022801"/>
    </source>
</evidence>
<keyword evidence="2" id="KW-0378">Hydrolase</keyword>
<organism evidence="3 4">
    <name type="scientific">Hanamia caeni</name>
    <dbReference type="NCBI Taxonomy" id="2294116"/>
    <lineage>
        <taxon>Bacteria</taxon>
        <taxon>Pseudomonadati</taxon>
        <taxon>Bacteroidota</taxon>
        <taxon>Chitinophagia</taxon>
        <taxon>Chitinophagales</taxon>
        <taxon>Chitinophagaceae</taxon>
        <taxon>Hanamia</taxon>
    </lineage>
</organism>
<evidence type="ECO:0000313" key="4">
    <source>
        <dbReference type="Proteomes" id="UP000267223"/>
    </source>
</evidence>
<dbReference type="PANTHER" id="PTHR31793:SF27">
    <property type="entry name" value="NOVEL THIOESTERASE SUPERFAMILY DOMAIN AND SAPOSIN A-TYPE DOMAIN CONTAINING PROTEIN (0610012H03RIK)"/>
    <property type="match status" value="1"/>
</dbReference>
<protein>
    <submittedName>
        <fullName evidence="3">Acyl-CoA thioesterase</fullName>
    </submittedName>
</protein>
<gene>
    <name evidence="3" type="ORF">EFY79_00355</name>
</gene>
<dbReference type="SUPFAM" id="SSF54637">
    <property type="entry name" value="Thioesterase/thiol ester dehydrase-isomerase"/>
    <property type="match status" value="1"/>
</dbReference>
<reference evidence="3 4" key="1">
    <citation type="submission" date="2018-11" db="EMBL/GenBank/DDBJ databases">
        <title>Draft genome sequence of Ferruginibacter sp. BO-59.</title>
        <authorList>
            <person name="Im W.T."/>
        </authorList>
    </citation>
    <scope>NUCLEOTIDE SEQUENCE [LARGE SCALE GENOMIC DNA]</scope>
    <source>
        <strain evidence="3 4">BO-59</strain>
    </source>
</reference>
<evidence type="ECO:0000256" key="1">
    <source>
        <dbReference type="ARBA" id="ARBA00005953"/>
    </source>
</evidence>
<dbReference type="RefSeq" id="WP_123119205.1">
    <property type="nucleotide sequence ID" value="NZ_RJJR01000001.1"/>
</dbReference>